<dbReference type="InterPro" id="IPR027246">
    <property type="entry name" value="Porin_Euk/Tom40"/>
</dbReference>
<evidence type="ECO:0000313" key="2">
    <source>
        <dbReference type="EMBL" id="KAK9278820.1"/>
    </source>
</evidence>
<gene>
    <name evidence="2" type="ORF">L1049_028399</name>
</gene>
<proteinExistence type="inferred from homology"/>
<dbReference type="PANTHER" id="PTHR11743">
    <property type="entry name" value="VOLTAGE-DEPENDENT ANION-SELECTIVE CHANNEL"/>
    <property type="match status" value="1"/>
</dbReference>
<evidence type="ECO:0000313" key="3">
    <source>
        <dbReference type="Proteomes" id="UP001415857"/>
    </source>
</evidence>
<dbReference type="InterPro" id="IPR023614">
    <property type="entry name" value="Porin_dom_sf"/>
</dbReference>
<organism evidence="2 3">
    <name type="scientific">Liquidambar formosana</name>
    <name type="common">Formosan gum</name>
    <dbReference type="NCBI Taxonomy" id="63359"/>
    <lineage>
        <taxon>Eukaryota</taxon>
        <taxon>Viridiplantae</taxon>
        <taxon>Streptophyta</taxon>
        <taxon>Embryophyta</taxon>
        <taxon>Tracheophyta</taxon>
        <taxon>Spermatophyta</taxon>
        <taxon>Magnoliopsida</taxon>
        <taxon>eudicotyledons</taxon>
        <taxon>Gunneridae</taxon>
        <taxon>Pentapetalae</taxon>
        <taxon>Saxifragales</taxon>
        <taxon>Altingiaceae</taxon>
        <taxon>Liquidambar</taxon>
    </lineage>
</organism>
<dbReference type="Proteomes" id="UP001415857">
    <property type="component" value="Unassembled WGS sequence"/>
</dbReference>
<dbReference type="Pfam" id="PF01459">
    <property type="entry name" value="Porin_3"/>
    <property type="match status" value="1"/>
</dbReference>
<dbReference type="GO" id="GO:0005741">
    <property type="term" value="C:mitochondrial outer membrane"/>
    <property type="evidence" value="ECO:0007669"/>
    <property type="project" value="InterPro"/>
</dbReference>
<dbReference type="GO" id="GO:0008308">
    <property type="term" value="F:voltage-gated monoatomic anion channel activity"/>
    <property type="evidence" value="ECO:0007669"/>
    <property type="project" value="InterPro"/>
</dbReference>
<evidence type="ECO:0000256" key="1">
    <source>
        <dbReference type="ARBA" id="ARBA00009624"/>
    </source>
</evidence>
<reference evidence="2 3" key="1">
    <citation type="journal article" date="2024" name="Plant J.">
        <title>Genome sequences and population genomics reveal climatic adaptation and genomic divergence between two closely related sweetgum species.</title>
        <authorList>
            <person name="Xu W.Q."/>
            <person name="Ren C.Q."/>
            <person name="Zhang X.Y."/>
            <person name="Comes H.P."/>
            <person name="Liu X.H."/>
            <person name="Li Y.G."/>
            <person name="Kettle C.J."/>
            <person name="Jalonen R."/>
            <person name="Gaisberger H."/>
            <person name="Ma Y.Z."/>
            <person name="Qiu Y.X."/>
        </authorList>
    </citation>
    <scope>NUCLEOTIDE SEQUENCE [LARGE SCALE GENOMIC DNA]</scope>
    <source>
        <strain evidence="2">Hangzhou</strain>
    </source>
</reference>
<sequence length="237" mass="26373">MSMRPGFYYEIGKKARDLLYRDYTQQQPLHYHYRFIDWSVDLSLQIEDIAPGLNAVFRFIVPDYKKVEVGYLSDYAGITAGITLAANPFLSFSGVVGTGFFSLGTELTFDTAARMFTDYSAGLRFNTAFLIASLALTDKGDTLNATCFRTVNTLTKTAIAAELSHSLSLNETAFAIGTQHGLTPFTLIKARVNTYGQAGALIQHELWQKFYFTISGEVDARDNQRFPKVGLSIALRP</sequence>
<comment type="similarity">
    <text evidence="1">Belongs to the eukaryotic mitochondrial porin (TC 1.B.8.1) family.</text>
</comment>
<name>A0AAP0RJL7_LIQFO</name>
<dbReference type="InterPro" id="IPR001925">
    <property type="entry name" value="Porin_Euk"/>
</dbReference>
<accession>A0AAP0RJL7</accession>
<dbReference type="AlphaFoldDB" id="A0AAP0RJL7"/>
<keyword evidence="3" id="KW-1185">Reference proteome</keyword>
<dbReference type="CDD" id="cd07306">
    <property type="entry name" value="Porin3_VDAC"/>
    <property type="match status" value="1"/>
</dbReference>
<dbReference type="PANTHER" id="PTHR11743:SF35">
    <property type="entry name" value="PORIN_VOLTAGE-DEPENDENT ANION-SELECTIVE CHANNEL PROTEIN"/>
    <property type="match status" value="1"/>
</dbReference>
<dbReference type="EMBL" id="JBBPBK010000009">
    <property type="protein sequence ID" value="KAK9278820.1"/>
    <property type="molecule type" value="Genomic_DNA"/>
</dbReference>
<comment type="caution">
    <text evidence="2">The sequence shown here is derived from an EMBL/GenBank/DDBJ whole genome shotgun (WGS) entry which is preliminary data.</text>
</comment>
<dbReference type="Gene3D" id="2.40.160.10">
    <property type="entry name" value="Porin"/>
    <property type="match status" value="1"/>
</dbReference>
<protein>
    <submittedName>
        <fullName evidence="2">Uncharacterized protein</fullName>
    </submittedName>
</protein>